<keyword evidence="7" id="KW-1185">Reference proteome</keyword>
<dbReference type="SUPFAM" id="SSF46785">
    <property type="entry name" value="Winged helix' DNA-binding domain"/>
    <property type="match status" value="1"/>
</dbReference>
<evidence type="ECO:0000256" key="2">
    <source>
        <dbReference type="ARBA" id="ARBA00023125"/>
    </source>
</evidence>
<dbReference type="InterPro" id="IPR036390">
    <property type="entry name" value="WH_DNA-bd_sf"/>
</dbReference>
<dbReference type="PROSITE" id="PS50949">
    <property type="entry name" value="HTH_GNTR"/>
    <property type="match status" value="1"/>
</dbReference>
<dbReference type="Gene3D" id="1.10.10.10">
    <property type="entry name" value="Winged helix-like DNA-binding domain superfamily/Winged helix DNA-binding domain"/>
    <property type="match status" value="1"/>
</dbReference>
<evidence type="ECO:0000256" key="4">
    <source>
        <dbReference type="SAM" id="MobiDB-lite"/>
    </source>
</evidence>
<dbReference type="RefSeq" id="WP_205682567.1">
    <property type="nucleotide sequence ID" value="NZ_CP070968.1"/>
</dbReference>
<dbReference type="EMBL" id="CP070968">
    <property type="protein sequence ID" value="QSF55188.1"/>
    <property type="molecule type" value="Genomic_DNA"/>
</dbReference>
<feature type="region of interest" description="Disordered" evidence="4">
    <location>
        <begin position="206"/>
        <end position="235"/>
    </location>
</feature>
<name>A0ABX7LQS9_9CAUL</name>
<evidence type="ECO:0000313" key="7">
    <source>
        <dbReference type="Proteomes" id="UP000662957"/>
    </source>
</evidence>
<reference evidence="6 7" key="1">
    <citation type="submission" date="2021-02" db="EMBL/GenBank/DDBJ databases">
        <title>Brevundimonas sp. CS1 genome sequence.</title>
        <authorList>
            <person name="Lee K."/>
            <person name="Choi Y.-J."/>
            <person name="Son H.-R."/>
        </authorList>
    </citation>
    <scope>NUCLEOTIDE SEQUENCE [LARGE SCALE GENOMIC DNA]</scope>
    <source>
        <strain evidence="6 7">CS1</strain>
    </source>
</reference>
<keyword evidence="2" id="KW-0238">DNA-binding</keyword>
<organism evidence="6 7">
    <name type="scientific">Brevundimonas fontaquae</name>
    <dbReference type="NCBI Taxonomy" id="2813778"/>
    <lineage>
        <taxon>Bacteria</taxon>
        <taxon>Pseudomonadati</taxon>
        <taxon>Pseudomonadota</taxon>
        <taxon>Alphaproteobacteria</taxon>
        <taxon>Caulobacterales</taxon>
        <taxon>Caulobacteraceae</taxon>
        <taxon>Brevundimonas</taxon>
    </lineage>
</organism>
<keyword evidence="1" id="KW-0805">Transcription regulation</keyword>
<dbReference type="Proteomes" id="UP000662957">
    <property type="component" value="Chromosome"/>
</dbReference>
<evidence type="ECO:0000256" key="3">
    <source>
        <dbReference type="ARBA" id="ARBA00023163"/>
    </source>
</evidence>
<keyword evidence="3" id="KW-0804">Transcription</keyword>
<protein>
    <submittedName>
        <fullName evidence="6">GntR family transcriptional regulator</fullName>
    </submittedName>
</protein>
<dbReference type="InterPro" id="IPR000524">
    <property type="entry name" value="Tscrpt_reg_HTH_GntR"/>
</dbReference>
<sequence>MARNRDPFTQALTSLRERIQLGVLAGGAPVIVQDEAARLNLSTTPVREALARLSGEGLVERAASGGYVTLRLDAAAARDRYAMQAHYVRIAVEANVRALGSLRPPAPPFEAATPLVAVDRLFAAIVCSAGNQVLCEAYRKVSGQLDLVRRLEAVLFDDLGAEAKALYAAYADETASGFGIALDRYHDRRIGAAGALVALVLSGGQTGPAAPDADDARGDQRASDISAGTRAHRRS</sequence>
<dbReference type="Pfam" id="PF00392">
    <property type="entry name" value="GntR"/>
    <property type="match status" value="1"/>
</dbReference>
<dbReference type="PANTHER" id="PTHR43537:SF49">
    <property type="entry name" value="TRANSCRIPTIONAL REGULATORY PROTEIN"/>
    <property type="match status" value="1"/>
</dbReference>
<evidence type="ECO:0000256" key="1">
    <source>
        <dbReference type="ARBA" id="ARBA00023015"/>
    </source>
</evidence>
<proteinExistence type="predicted"/>
<dbReference type="PANTHER" id="PTHR43537">
    <property type="entry name" value="TRANSCRIPTIONAL REGULATOR, GNTR FAMILY"/>
    <property type="match status" value="1"/>
</dbReference>
<evidence type="ECO:0000313" key="6">
    <source>
        <dbReference type="EMBL" id="QSF55188.1"/>
    </source>
</evidence>
<evidence type="ECO:0000259" key="5">
    <source>
        <dbReference type="PROSITE" id="PS50949"/>
    </source>
</evidence>
<accession>A0ABX7LQS9</accession>
<gene>
    <name evidence="6" type="ORF">JX001_05130</name>
</gene>
<feature type="domain" description="HTH gntR-type" evidence="5">
    <location>
        <begin position="5"/>
        <end position="72"/>
    </location>
</feature>
<dbReference type="SMART" id="SM00345">
    <property type="entry name" value="HTH_GNTR"/>
    <property type="match status" value="1"/>
</dbReference>
<dbReference type="InterPro" id="IPR036388">
    <property type="entry name" value="WH-like_DNA-bd_sf"/>
</dbReference>